<evidence type="ECO:0000259" key="1">
    <source>
        <dbReference type="PROSITE" id="PS50213"/>
    </source>
</evidence>
<evidence type="ECO:0000313" key="3">
    <source>
        <dbReference type="Proteomes" id="UP000184164"/>
    </source>
</evidence>
<dbReference type="PROSITE" id="PS51257">
    <property type="entry name" value="PROKAR_LIPOPROTEIN"/>
    <property type="match status" value="1"/>
</dbReference>
<protein>
    <submittedName>
        <fullName evidence="2">Fasciclin domain-containing protein</fullName>
    </submittedName>
</protein>
<dbReference type="InterPro" id="IPR000782">
    <property type="entry name" value="FAS1_domain"/>
</dbReference>
<feature type="domain" description="FAS1" evidence="1">
    <location>
        <begin position="36"/>
        <end position="248"/>
    </location>
</feature>
<name>A0A1M4W2Q1_9BACT</name>
<evidence type="ECO:0000313" key="2">
    <source>
        <dbReference type="EMBL" id="SHE75541.1"/>
    </source>
</evidence>
<dbReference type="InterPro" id="IPR036378">
    <property type="entry name" value="FAS1_dom_sf"/>
</dbReference>
<dbReference type="EMBL" id="FQUM01000002">
    <property type="protein sequence ID" value="SHE75541.1"/>
    <property type="molecule type" value="Genomic_DNA"/>
</dbReference>
<keyword evidence="3" id="KW-1185">Reference proteome</keyword>
<gene>
    <name evidence="2" type="ORF">SAMN05444274_102298</name>
</gene>
<dbReference type="PANTHER" id="PTHR10900:SF77">
    <property type="entry name" value="FI19380P1"/>
    <property type="match status" value="1"/>
</dbReference>
<dbReference type="SMART" id="SM00554">
    <property type="entry name" value="FAS1"/>
    <property type="match status" value="2"/>
</dbReference>
<dbReference type="Gene3D" id="2.30.180.10">
    <property type="entry name" value="FAS1 domain"/>
    <property type="match status" value="2"/>
</dbReference>
<accession>A0A1M4W2Q1</accession>
<organism evidence="2 3">
    <name type="scientific">Mariniphaga anaerophila</name>
    <dbReference type="NCBI Taxonomy" id="1484053"/>
    <lineage>
        <taxon>Bacteria</taxon>
        <taxon>Pseudomonadati</taxon>
        <taxon>Bacteroidota</taxon>
        <taxon>Bacteroidia</taxon>
        <taxon>Marinilabiliales</taxon>
        <taxon>Prolixibacteraceae</taxon>
        <taxon>Mariniphaga</taxon>
    </lineage>
</organism>
<dbReference type="Pfam" id="PF02469">
    <property type="entry name" value="Fasciclin"/>
    <property type="match status" value="2"/>
</dbReference>
<sequence length="771" mass="87138">MIRSKIPILLTIGMALFVLSCRDYLDNKYERPDWLAGKVYSQILEHPELSTFAQCLELTGYDTIINVSGSYTVFAPSNEAFDSWFSKNPDFSRIDDVPADELQELVKYHIVQNAWSKQQLRSLDVFGWIDTLDLNNNKPRGFKRETLLKDDDRKYGWTQIGVRNKARPIIIDTLKAPMARRVITDSRKYAPVFFSEYLNIYDLKRDDYQFYFDRSFDGASELYYGNAKISSAEIFSENGFVYIVDQVVDPLRNAYQILEEGDGSESYAQFMDLVNHFPAFSYNQDETDKQPGAKEGLAVDSLFNLTFPELAFNLTSERTKAPAGVVGLPENVTYRYHHGMVAPTDDAFDELIETYIKIPNGWGTLDGAPDNIKRIIANTHLSINPVYPSDFSAGFYNGELDLVKLESSNIVHKEFSSNSTFIGLSKAIVPRAFSSVTGPVYLQQGFRNVMAAIERAGLLPALKRQNRDYMFFVESDANTRVDSSLVYNELNEVFSVFLISPGTTPQRFTLSQNDLRILLMSHVATKQPRGLARKEFLPNLAGSYIVVNNETGEVSGTAPTTRGYKGTSTVVEFPRILSSTADNGITYEVNNWFSFSVTSIYNRIQGNYPKFHALLQQAGLALDKQFRYSFLSDNEFYSIFVPSAQALDELDVSSLTQDELQKLLMLHFVQGELIFTDGSSSPGYFETTRVDEKSTSFSTVYTQLYVEPGIDYIRFKDKTGATYTQVEESEKTNLLTGVNLGESNDVFSNIFNNAVIHEIDRVLTFGDVDTQ</sequence>
<dbReference type="AlphaFoldDB" id="A0A1M4W2Q1"/>
<dbReference type="InterPro" id="IPR050904">
    <property type="entry name" value="Adhesion/Biosynth-related"/>
</dbReference>
<dbReference type="PANTHER" id="PTHR10900">
    <property type="entry name" value="PERIOSTIN-RELATED"/>
    <property type="match status" value="1"/>
</dbReference>
<dbReference type="SUPFAM" id="SSF82153">
    <property type="entry name" value="FAS1 domain"/>
    <property type="match status" value="2"/>
</dbReference>
<dbReference type="PROSITE" id="PS50213">
    <property type="entry name" value="FAS1"/>
    <property type="match status" value="1"/>
</dbReference>
<dbReference type="Proteomes" id="UP000184164">
    <property type="component" value="Unassembled WGS sequence"/>
</dbReference>
<proteinExistence type="predicted"/>
<dbReference type="RefSeq" id="WP_175549947.1">
    <property type="nucleotide sequence ID" value="NZ_FQUM01000002.1"/>
</dbReference>
<dbReference type="STRING" id="1484053.SAMN05444274_102298"/>
<reference evidence="2 3" key="1">
    <citation type="submission" date="2016-11" db="EMBL/GenBank/DDBJ databases">
        <authorList>
            <person name="Jaros S."/>
            <person name="Januszkiewicz K."/>
            <person name="Wedrychowicz H."/>
        </authorList>
    </citation>
    <scope>NUCLEOTIDE SEQUENCE [LARGE SCALE GENOMIC DNA]</scope>
    <source>
        <strain evidence="2 3">DSM 26910</strain>
    </source>
</reference>